<dbReference type="EMBL" id="SKBN01000020">
    <property type="protein sequence ID" value="TGJ86929.1"/>
    <property type="molecule type" value="Genomic_DNA"/>
</dbReference>
<keyword evidence="3" id="KW-1185">Reference proteome</keyword>
<feature type="region of interest" description="Disordered" evidence="1">
    <location>
        <begin position="122"/>
        <end position="161"/>
    </location>
</feature>
<gene>
    <name evidence="2" type="ORF">E0Z10_g1808</name>
</gene>
<comment type="caution">
    <text evidence="2">The sequence shown here is derived from an EMBL/GenBank/DDBJ whole genome shotgun (WGS) entry which is preliminary data.</text>
</comment>
<evidence type="ECO:0000256" key="1">
    <source>
        <dbReference type="SAM" id="MobiDB-lite"/>
    </source>
</evidence>
<protein>
    <submittedName>
        <fullName evidence="2">Uncharacterized protein</fullName>
    </submittedName>
</protein>
<organism evidence="2 3">
    <name type="scientific">Xylaria hypoxylon</name>
    <dbReference type="NCBI Taxonomy" id="37992"/>
    <lineage>
        <taxon>Eukaryota</taxon>
        <taxon>Fungi</taxon>
        <taxon>Dikarya</taxon>
        <taxon>Ascomycota</taxon>
        <taxon>Pezizomycotina</taxon>
        <taxon>Sordariomycetes</taxon>
        <taxon>Xylariomycetidae</taxon>
        <taxon>Xylariales</taxon>
        <taxon>Xylariaceae</taxon>
        <taxon>Xylaria</taxon>
    </lineage>
</organism>
<sequence>MVGFVERFRKPKLPIVLGSPQRDGVIHQQAAPRSQNTTPPVLRNFSYPTYIATSTRPPFTSTTWGKSPSTWDQLGEICNFSPGTHQDRNVGLEDPFFYTTDRTPYKQLVDFDERLITNCEVKQPTDSVHPTQQPAAGKRQRQRRSTLLGLPSSQVQSTSRL</sequence>
<reference evidence="2 3" key="1">
    <citation type="submission" date="2019-03" db="EMBL/GenBank/DDBJ databases">
        <title>Draft genome sequence of Xylaria hypoxylon DSM 108379, a ubiquitous saprotrophic-parasitic fungi on hardwood.</title>
        <authorList>
            <person name="Buettner E."/>
            <person name="Leonhardt S."/>
            <person name="Gebauer A.M."/>
            <person name="Liers C."/>
            <person name="Hofrichter M."/>
            <person name="Kellner H."/>
        </authorList>
    </citation>
    <scope>NUCLEOTIDE SEQUENCE [LARGE SCALE GENOMIC DNA]</scope>
    <source>
        <strain evidence="2 3">DSM 108379</strain>
    </source>
</reference>
<evidence type="ECO:0000313" key="2">
    <source>
        <dbReference type="EMBL" id="TGJ86929.1"/>
    </source>
</evidence>
<dbReference type="OrthoDB" id="4842213at2759"/>
<accession>A0A4Z0YRE7</accession>
<evidence type="ECO:0000313" key="3">
    <source>
        <dbReference type="Proteomes" id="UP000297716"/>
    </source>
</evidence>
<feature type="compositionally biased region" description="Polar residues" evidence="1">
    <location>
        <begin position="151"/>
        <end position="161"/>
    </location>
</feature>
<dbReference type="AlphaFoldDB" id="A0A4Z0YRE7"/>
<proteinExistence type="predicted"/>
<feature type="compositionally biased region" description="Polar residues" evidence="1">
    <location>
        <begin position="124"/>
        <end position="134"/>
    </location>
</feature>
<name>A0A4Z0YRE7_9PEZI</name>
<dbReference type="Proteomes" id="UP000297716">
    <property type="component" value="Unassembled WGS sequence"/>
</dbReference>